<feature type="compositionally biased region" description="Basic and acidic residues" evidence="1">
    <location>
        <begin position="14"/>
        <end position="23"/>
    </location>
</feature>
<protein>
    <submittedName>
        <fullName evidence="2">Uncharacterized protein</fullName>
    </submittedName>
</protein>
<dbReference type="EMBL" id="KV425962">
    <property type="protein sequence ID" value="KZV95131.1"/>
    <property type="molecule type" value="Genomic_DNA"/>
</dbReference>
<gene>
    <name evidence="2" type="ORF">EXIGLDRAFT_834510</name>
</gene>
<evidence type="ECO:0000313" key="3">
    <source>
        <dbReference type="Proteomes" id="UP000077266"/>
    </source>
</evidence>
<reference evidence="2 3" key="1">
    <citation type="journal article" date="2016" name="Mol. Biol. Evol.">
        <title>Comparative Genomics of Early-Diverging Mushroom-Forming Fungi Provides Insights into the Origins of Lignocellulose Decay Capabilities.</title>
        <authorList>
            <person name="Nagy L.G."/>
            <person name="Riley R."/>
            <person name="Tritt A."/>
            <person name="Adam C."/>
            <person name="Daum C."/>
            <person name="Floudas D."/>
            <person name="Sun H."/>
            <person name="Yadav J.S."/>
            <person name="Pangilinan J."/>
            <person name="Larsson K.H."/>
            <person name="Matsuura K."/>
            <person name="Barry K."/>
            <person name="Labutti K."/>
            <person name="Kuo R."/>
            <person name="Ohm R.A."/>
            <person name="Bhattacharya S.S."/>
            <person name="Shirouzu T."/>
            <person name="Yoshinaga Y."/>
            <person name="Martin F.M."/>
            <person name="Grigoriev I.V."/>
            <person name="Hibbett D.S."/>
        </authorList>
    </citation>
    <scope>NUCLEOTIDE SEQUENCE [LARGE SCALE GENOMIC DNA]</scope>
    <source>
        <strain evidence="2 3">HHB12029</strain>
    </source>
</reference>
<organism evidence="2 3">
    <name type="scientific">Exidia glandulosa HHB12029</name>
    <dbReference type="NCBI Taxonomy" id="1314781"/>
    <lineage>
        <taxon>Eukaryota</taxon>
        <taxon>Fungi</taxon>
        <taxon>Dikarya</taxon>
        <taxon>Basidiomycota</taxon>
        <taxon>Agaricomycotina</taxon>
        <taxon>Agaricomycetes</taxon>
        <taxon>Auriculariales</taxon>
        <taxon>Exidiaceae</taxon>
        <taxon>Exidia</taxon>
    </lineage>
</organism>
<feature type="region of interest" description="Disordered" evidence="1">
    <location>
        <begin position="1"/>
        <end position="23"/>
    </location>
</feature>
<dbReference type="PANTHER" id="PTHR36986:SF1">
    <property type="entry name" value="UPF0643 PROTEIN PB2B2.08"/>
    <property type="match status" value="1"/>
</dbReference>
<dbReference type="PANTHER" id="PTHR36986">
    <property type="entry name" value="UPF0643 PROTEIN PB2B2.08"/>
    <property type="match status" value="1"/>
</dbReference>
<dbReference type="Proteomes" id="UP000077266">
    <property type="component" value="Unassembled WGS sequence"/>
</dbReference>
<evidence type="ECO:0000313" key="2">
    <source>
        <dbReference type="EMBL" id="KZV95131.1"/>
    </source>
</evidence>
<feature type="compositionally biased region" description="Basic and acidic residues" evidence="1">
    <location>
        <begin position="48"/>
        <end position="62"/>
    </location>
</feature>
<dbReference type="InParanoid" id="A0A165JP64"/>
<evidence type="ECO:0000256" key="1">
    <source>
        <dbReference type="SAM" id="MobiDB-lite"/>
    </source>
</evidence>
<feature type="region of interest" description="Disordered" evidence="1">
    <location>
        <begin position="42"/>
        <end position="62"/>
    </location>
</feature>
<name>A0A165JP64_EXIGL</name>
<sequence>MPGVTTFTTPPHPAHVDRDPHELPEFTDSTAELFYLPPLLSSLPANEQHPDDGTGLRTDTRLPDIDPVSLSLHRALHAFRPLTRKYASTPYKDAFNWAELSLPADEEREWYCVVFRSRRKPGSDGSPLYEADRLAHDEAVHNGGLLLYWYGVPDPESGLNTATCIWQSRKHAIAATSRPHHMRAMKLAAASYDVYSLERHVLRKRRGETGLHIEAYVSGDVGW</sequence>
<proteinExistence type="predicted"/>
<dbReference type="OrthoDB" id="2140489at2759"/>
<keyword evidence="3" id="KW-1185">Reference proteome</keyword>
<dbReference type="AlphaFoldDB" id="A0A165JP64"/>
<accession>A0A165JP64</accession>